<keyword evidence="4" id="KW-1185">Reference proteome</keyword>
<keyword evidence="2" id="KW-0812">Transmembrane</keyword>
<evidence type="ECO:0000313" key="4">
    <source>
        <dbReference type="Proteomes" id="UP001153069"/>
    </source>
</evidence>
<evidence type="ECO:0000313" key="3">
    <source>
        <dbReference type="EMBL" id="CAB9507412.1"/>
    </source>
</evidence>
<dbReference type="AlphaFoldDB" id="A0A9N8DRL2"/>
<organism evidence="3 4">
    <name type="scientific">Seminavis robusta</name>
    <dbReference type="NCBI Taxonomy" id="568900"/>
    <lineage>
        <taxon>Eukaryota</taxon>
        <taxon>Sar</taxon>
        <taxon>Stramenopiles</taxon>
        <taxon>Ochrophyta</taxon>
        <taxon>Bacillariophyta</taxon>
        <taxon>Bacillariophyceae</taxon>
        <taxon>Bacillariophycidae</taxon>
        <taxon>Naviculales</taxon>
        <taxon>Naviculaceae</taxon>
        <taxon>Seminavis</taxon>
    </lineage>
</organism>
<protein>
    <submittedName>
        <fullName evidence="3">Uncharacterized protein</fullName>
    </submittedName>
</protein>
<evidence type="ECO:0000256" key="2">
    <source>
        <dbReference type="SAM" id="Phobius"/>
    </source>
</evidence>
<gene>
    <name evidence="3" type="ORF">SEMRO_305_G112840.1</name>
</gene>
<keyword evidence="2" id="KW-1133">Transmembrane helix</keyword>
<proteinExistence type="predicted"/>
<dbReference type="EMBL" id="CAICTM010000304">
    <property type="protein sequence ID" value="CAB9507412.1"/>
    <property type="molecule type" value="Genomic_DNA"/>
</dbReference>
<comment type="caution">
    <text evidence="3">The sequence shown here is derived from an EMBL/GenBank/DDBJ whole genome shotgun (WGS) entry which is preliminary data.</text>
</comment>
<keyword evidence="2" id="KW-0472">Membrane</keyword>
<name>A0A9N8DRL2_9STRA</name>
<feature type="compositionally biased region" description="Polar residues" evidence="1">
    <location>
        <begin position="304"/>
        <end position="314"/>
    </location>
</feature>
<feature type="region of interest" description="Disordered" evidence="1">
    <location>
        <begin position="44"/>
        <end position="66"/>
    </location>
</feature>
<accession>A0A9N8DRL2</accession>
<sequence length="356" mass="37575">MPSFVELPSSSTTGTESPEDLATVPTEAVHGPGFVEEKDVESPVANLPLGSPAPSHPTTSTNETVPAASEDTIVSCGGDATLVRAETIVFTYALETSTNGLAAVEFVRKEMERALARDIANLLLPCDVDIVQADNALGFEAVDHVPEDSFSEEGDCDAVVDTRHACTVFDGILTVYISPEADFELARYYTLTAIRETISLLDAQINDLERAAYLGPEIVNPIAFGDSEEAPQNIAPGPNNINASLVLFAVGGCAFAASVGLVYYLRRHGTSSSSFGAATHAAGFDQDGNMSAILELDDESATQRSGVVSESGYTTDEDGSTAISMDGTASLNRLNSPMLGARKRYDTSMDSLLELM</sequence>
<reference evidence="3" key="1">
    <citation type="submission" date="2020-06" db="EMBL/GenBank/DDBJ databases">
        <authorList>
            <consortium name="Plant Systems Biology data submission"/>
        </authorList>
    </citation>
    <scope>NUCLEOTIDE SEQUENCE</scope>
    <source>
        <strain evidence="3">D6</strain>
    </source>
</reference>
<feature type="region of interest" description="Disordered" evidence="1">
    <location>
        <begin position="1"/>
        <end position="31"/>
    </location>
</feature>
<dbReference type="Proteomes" id="UP001153069">
    <property type="component" value="Unassembled WGS sequence"/>
</dbReference>
<feature type="region of interest" description="Disordered" evidence="1">
    <location>
        <begin position="304"/>
        <end position="327"/>
    </location>
</feature>
<evidence type="ECO:0000256" key="1">
    <source>
        <dbReference type="SAM" id="MobiDB-lite"/>
    </source>
</evidence>
<feature type="transmembrane region" description="Helical" evidence="2">
    <location>
        <begin position="245"/>
        <end position="265"/>
    </location>
</feature>